<sequence length="341" mass="39531">MNYRRLDSARREIRLLEVQSARNLEDPVECRVVTYRLTEKLDFIALSSLYGDPNEVDQIYVGGQPVHLTKHLIQALQNVRAVFYPTVSQRYQRTPARKPHGASRWLRQLFGFKSKSKDELNQPRPLLVWLDYLCVNQKDEAEKSKQLVEMYYIYKAAELVVGWLGPKSEYTDVAMQTLGEIEDAMPAAWGDPGDREKHPENYSPQHKWAEPITHIWSPGPDGEIPFMMPHWVGCNDFMGRQYFQRRWILEELALARFPTFLIGDIIVPWKQVLRLNRMMEEFKYNPSDVFSPELSAMIADLPLETAHKLLDEFAKKEALEEAKILKETGGSRATSSTRSTE</sequence>
<comment type="caution">
    <text evidence="2">The sequence shown here is derived from an EMBL/GenBank/DDBJ whole genome shotgun (WGS) entry which is preliminary data.</text>
</comment>
<keyword evidence="3" id="KW-1185">Reference proteome</keyword>
<evidence type="ECO:0000259" key="1">
    <source>
        <dbReference type="Pfam" id="PF06985"/>
    </source>
</evidence>
<dbReference type="OrthoDB" id="5386682at2759"/>
<dbReference type="PANTHER" id="PTHR24148:SF64">
    <property type="entry name" value="HETEROKARYON INCOMPATIBILITY DOMAIN-CONTAINING PROTEIN"/>
    <property type="match status" value="1"/>
</dbReference>
<dbReference type="InParanoid" id="A0A507BAG6"/>
<dbReference type="GeneID" id="41971648"/>
<proteinExistence type="predicted"/>
<name>A0A507BAG6_9PEZI</name>
<dbReference type="AlphaFoldDB" id="A0A507BAG6"/>
<dbReference type="InterPro" id="IPR010730">
    <property type="entry name" value="HET"/>
</dbReference>
<dbReference type="RefSeq" id="XP_030997917.1">
    <property type="nucleotide sequence ID" value="XM_031138586.1"/>
</dbReference>
<evidence type="ECO:0000313" key="3">
    <source>
        <dbReference type="Proteomes" id="UP000319257"/>
    </source>
</evidence>
<reference evidence="2 3" key="1">
    <citation type="submission" date="2019-06" db="EMBL/GenBank/DDBJ databases">
        <title>Draft genome sequence of the filamentous fungus Phialemoniopsis curvata isolated from diesel fuel.</title>
        <authorList>
            <person name="Varaljay V.A."/>
            <person name="Lyon W.J."/>
            <person name="Crouch A.L."/>
            <person name="Drake C.E."/>
            <person name="Hollomon J.M."/>
            <person name="Nadeau L.J."/>
            <person name="Nunn H.S."/>
            <person name="Stevenson B.S."/>
            <person name="Bojanowski C.L."/>
            <person name="Crookes-Goodson W.J."/>
        </authorList>
    </citation>
    <scope>NUCLEOTIDE SEQUENCE [LARGE SCALE GENOMIC DNA]</scope>
    <source>
        <strain evidence="2 3">D216</strain>
    </source>
</reference>
<protein>
    <recommendedName>
        <fullName evidence="1">Heterokaryon incompatibility domain-containing protein</fullName>
    </recommendedName>
</protein>
<dbReference type="Proteomes" id="UP000319257">
    <property type="component" value="Unassembled WGS sequence"/>
</dbReference>
<accession>A0A507BAG6</accession>
<dbReference type="Pfam" id="PF06985">
    <property type="entry name" value="HET"/>
    <property type="match status" value="1"/>
</dbReference>
<feature type="domain" description="Heterokaryon incompatibility" evidence="1">
    <location>
        <begin position="125"/>
        <end position="251"/>
    </location>
</feature>
<dbReference type="PANTHER" id="PTHR24148">
    <property type="entry name" value="ANKYRIN REPEAT DOMAIN-CONTAINING PROTEIN 39 HOMOLOG-RELATED"/>
    <property type="match status" value="1"/>
</dbReference>
<dbReference type="EMBL" id="SKBQ01000019">
    <property type="protein sequence ID" value="TPX16206.1"/>
    <property type="molecule type" value="Genomic_DNA"/>
</dbReference>
<dbReference type="InterPro" id="IPR052895">
    <property type="entry name" value="HetReg/Transcr_Mod"/>
</dbReference>
<evidence type="ECO:0000313" key="2">
    <source>
        <dbReference type="EMBL" id="TPX16206.1"/>
    </source>
</evidence>
<organism evidence="2 3">
    <name type="scientific">Thyridium curvatum</name>
    <dbReference type="NCBI Taxonomy" id="1093900"/>
    <lineage>
        <taxon>Eukaryota</taxon>
        <taxon>Fungi</taxon>
        <taxon>Dikarya</taxon>
        <taxon>Ascomycota</taxon>
        <taxon>Pezizomycotina</taxon>
        <taxon>Sordariomycetes</taxon>
        <taxon>Sordariomycetidae</taxon>
        <taxon>Thyridiales</taxon>
        <taxon>Thyridiaceae</taxon>
        <taxon>Thyridium</taxon>
    </lineage>
</organism>
<gene>
    <name evidence="2" type="ORF">E0L32_004201</name>
</gene>